<feature type="transmembrane region" description="Helical" evidence="1">
    <location>
        <begin position="53"/>
        <end position="82"/>
    </location>
</feature>
<name>A0ABQ9LDM6_HEVBR</name>
<dbReference type="PANTHER" id="PTHR34656">
    <property type="entry name" value="PYRROLINE-5-CARBOXYLATE REDUCTASE"/>
    <property type="match status" value="1"/>
</dbReference>
<evidence type="ECO:0000313" key="3">
    <source>
        <dbReference type="Proteomes" id="UP001174677"/>
    </source>
</evidence>
<gene>
    <name evidence="2" type="ORF">P3X46_023430</name>
</gene>
<organism evidence="2 3">
    <name type="scientific">Hevea brasiliensis</name>
    <name type="common">Para rubber tree</name>
    <name type="synonym">Siphonia brasiliensis</name>
    <dbReference type="NCBI Taxonomy" id="3981"/>
    <lineage>
        <taxon>Eukaryota</taxon>
        <taxon>Viridiplantae</taxon>
        <taxon>Streptophyta</taxon>
        <taxon>Embryophyta</taxon>
        <taxon>Tracheophyta</taxon>
        <taxon>Spermatophyta</taxon>
        <taxon>Magnoliopsida</taxon>
        <taxon>eudicotyledons</taxon>
        <taxon>Gunneridae</taxon>
        <taxon>Pentapetalae</taxon>
        <taxon>rosids</taxon>
        <taxon>fabids</taxon>
        <taxon>Malpighiales</taxon>
        <taxon>Euphorbiaceae</taxon>
        <taxon>Crotonoideae</taxon>
        <taxon>Micrandreae</taxon>
        <taxon>Hevea</taxon>
    </lineage>
</organism>
<keyword evidence="1" id="KW-0472">Membrane</keyword>
<accession>A0ABQ9LDM6</accession>
<dbReference type="PANTHER" id="PTHR34656:SF2">
    <property type="entry name" value="TRANSMEMBRANE PROTEIN"/>
    <property type="match status" value="1"/>
</dbReference>
<dbReference type="Proteomes" id="UP001174677">
    <property type="component" value="Chromosome 13"/>
</dbReference>
<keyword evidence="3" id="KW-1185">Reference proteome</keyword>
<reference evidence="2" key="1">
    <citation type="journal article" date="2023" name="Plant Biotechnol. J.">
        <title>Chromosome-level wild Hevea brasiliensis genome provides new tools for genomic-assisted breeding and valuable loci to elevate rubber yield.</title>
        <authorList>
            <person name="Cheng H."/>
            <person name="Song X."/>
            <person name="Hu Y."/>
            <person name="Wu T."/>
            <person name="Yang Q."/>
            <person name="An Z."/>
            <person name="Feng S."/>
            <person name="Deng Z."/>
            <person name="Wu W."/>
            <person name="Zeng X."/>
            <person name="Tu M."/>
            <person name="Wang X."/>
            <person name="Huang H."/>
        </authorList>
    </citation>
    <scope>NUCLEOTIDE SEQUENCE</scope>
    <source>
        <strain evidence="2">MT/VB/25A 57/8</strain>
    </source>
</reference>
<keyword evidence="1" id="KW-0812">Transmembrane</keyword>
<feature type="transmembrane region" description="Helical" evidence="1">
    <location>
        <begin position="12"/>
        <end position="33"/>
    </location>
</feature>
<comment type="caution">
    <text evidence="2">The sequence shown here is derived from an EMBL/GenBank/DDBJ whole genome shotgun (WGS) entry which is preliminary data.</text>
</comment>
<protein>
    <submittedName>
        <fullName evidence="2">Uncharacterized protein</fullName>
    </submittedName>
</protein>
<evidence type="ECO:0000256" key="1">
    <source>
        <dbReference type="SAM" id="Phobius"/>
    </source>
</evidence>
<sequence>MNLSGTAGITRTTLFFFLLLFCVFLGSCIFLSYTNNSAANWPACYVSTLLVAGLLLTSTLVVIAARATVLAWITVLVLLAFAGKRRGVLVQQGRKITTDVVMYLFNDCA</sequence>
<proteinExistence type="predicted"/>
<evidence type="ECO:0000313" key="2">
    <source>
        <dbReference type="EMBL" id="KAJ9163799.1"/>
    </source>
</evidence>
<dbReference type="EMBL" id="JARPOI010000013">
    <property type="protein sequence ID" value="KAJ9163799.1"/>
    <property type="molecule type" value="Genomic_DNA"/>
</dbReference>
<keyword evidence="1" id="KW-1133">Transmembrane helix</keyword>